<feature type="compositionally biased region" description="Polar residues" evidence="11">
    <location>
        <begin position="95"/>
        <end position="104"/>
    </location>
</feature>
<evidence type="ECO:0000313" key="12">
    <source>
        <dbReference type="EMBL" id="KIW95350.1"/>
    </source>
</evidence>
<dbReference type="OrthoDB" id="4243at2759"/>
<evidence type="ECO:0000256" key="1">
    <source>
        <dbReference type="ARBA" id="ARBA00004273"/>
    </source>
</evidence>
<dbReference type="GO" id="GO:0046872">
    <property type="term" value="F:metal ion binding"/>
    <property type="evidence" value="ECO:0007669"/>
    <property type="project" value="UniProtKB-KW"/>
</dbReference>
<keyword evidence="9 10" id="KW-0456">Lyase</keyword>
<keyword evidence="3 10" id="KW-0349">Heme</keyword>
<dbReference type="GeneID" id="27696862"/>
<dbReference type="InterPro" id="IPR000511">
    <property type="entry name" value="Holocyt_c/c1_synthase"/>
</dbReference>
<evidence type="ECO:0000313" key="13">
    <source>
        <dbReference type="Proteomes" id="UP000053789"/>
    </source>
</evidence>
<dbReference type="Proteomes" id="UP000053789">
    <property type="component" value="Unassembled WGS sequence"/>
</dbReference>
<evidence type="ECO:0000256" key="4">
    <source>
        <dbReference type="ARBA" id="ARBA00022723"/>
    </source>
</evidence>
<feature type="region of interest" description="Disordered" evidence="11">
    <location>
        <begin position="1"/>
        <end position="169"/>
    </location>
</feature>
<comment type="catalytic activity">
    <reaction evidence="10">
        <text>holo-[cytochrome c] = apo-[cytochrome c] + heme b</text>
        <dbReference type="Rhea" id="RHEA:22648"/>
        <dbReference type="Rhea" id="RHEA-COMP:10725"/>
        <dbReference type="Rhea" id="RHEA-COMP:10726"/>
        <dbReference type="ChEBI" id="CHEBI:29950"/>
        <dbReference type="ChEBI" id="CHEBI:60344"/>
        <dbReference type="ChEBI" id="CHEBI:83739"/>
        <dbReference type="EC" id="4.4.1.17"/>
    </reaction>
</comment>
<evidence type="ECO:0000256" key="2">
    <source>
        <dbReference type="ARBA" id="ARBA00007255"/>
    </source>
</evidence>
<feature type="compositionally biased region" description="Polar residues" evidence="11">
    <location>
        <begin position="112"/>
        <end position="122"/>
    </location>
</feature>
<dbReference type="VEuPathDB" id="FungiDB:Z519_03934"/>
<dbReference type="AlphaFoldDB" id="A0A0D2HWN8"/>
<evidence type="ECO:0000256" key="3">
    <source>
        <dbReference type="ARBA" id="ARBA00022617"/>
    </source>
</evidence>
<feature type="compositionally biased region" description="Low complexity" evidence="11">
    <location>
        <begin position="53"/>
        <end position="82"/>
    </location>
</feature>
<dbReference type="GO" id="GO:0005743">
    <property type="term" value="C:mitochondrial inner membrane"/>
    <property type="evidence" value="ECO:0007669"/>
    <property type="project" value="UniProtKB-SubCell"/>
</dbReference>
<dbReference type="EMBL" id="KN846984">
    <property type="protein sequence ID" value="KIW95350.1"/>
    <property type="molecule type" value="Genomic_DNA"/>
</dbReference>
<comment type="similarity">
    <text evidence="2 10">Belongs to the cytochrome c-type heme lyase family.</text>
</comment>
<evidence type="ECO:0000256" key="8">
    <source>
        <dbReference type="ARBA" id="ARBA00023136"/>
    </source>
</evidence>
<reference evidence="12" key="1">
    <citation type="submission" date="2015-01" db="EMBL/GenBank/DDBJ databases">
        <title>The Genome Sequence of Cladophialophora bantiana CBS 173.52.</title>
        <authorList>
            <consortium name="The Broad Institute Genomics Platform"/>
            <person name="Cuomo C."/>
            <person name="de Hoog S."/>
            <person name="Gorbushina A."/>
            <person name="Stielow B."/>
            <person name="Teixiera M."/>
            <person name="Abouelleil A."/>
            <person name="Chapman S.B."/>
            <person name="Priest M."/>
            <person name="Young S.K."/>
            <person name="Wortman J."/>
            <person name="Nusbaum C."/>
            <person name="Birren B."/>
        </authorList>
    </citation>
    <scope>NUCLEOTIDE SEQUENCE [LARGE SCALE GENOMIC DNA]</scope>
    <source>
        <strain evidence="12">CBS 173.52</strain>
    </source>
</reference>
<evidence type="ECO:0000256" key="5">
    <source>
        <dbReference type="ARBA" id="ARBA00022792"/>
    </source>
</evidence>
<feature type="compositionally biased region" description="Low complexity" evidence="11">
    <location>
        <begin position="141"/>
        <end position="158"/>
    </location>
</feature>
<sequence length="355" mass="38974">MGWWKADPGSEPQAPQAAQQPSSQSSMALHHPQLSADSASACPVDPKTREIWLQQAQQVKKSQLQGGETHPQTHPQTQRQTQSSYLPASHPLLPNPTTISSQECSSDRISQDHSLGTQSAYQTPRPLSHGRVVSSIPRAFPQSTQAPPSLTPTTTTTSMNTGISGRIDTNINIPANAESETGASESGNWIYPSEHQFFHAVMRKQQTMSSPSSASSSTNPTALAASVSAIIPIHNAVNEQAWVLIKRWEKGTSDACGGPKLLSFQGLGAGARSPKARWNAFWGYTEPFDRHDWVVQRCDGTKVEYVIDFYQGKAPREGQNGKQGNNALNFYLDVRPKLNTMEGWRMRAEQLFGWR</sequence>
<keyword evidence="8 10" id="KW-0472">Membrane</keyword>
<keyword evidence="5 10" id="KW-0999">Mitochondrion inner membrane</keyword>
<keyword evidence="4 10" id="KW-0479">Metal-binding</keyword>
<dbReference type="HOGENOM" id="CLU_048602_1_0_1"/>
<dbReference type="PROSITE" id="PS00822">
    <property type="entry name" value="CYTO_HEME_LYASE_2"/>
    <property type="match status" value="1"/>
</dbReference>
<keyword evidence="7 10" id="KW-0496">Mitochondrion</keyword>
<evidence type="ECO:0000256" key="11">
    <source>
        <dbReference type="SAM" id="MobiDB-lite"/>
    </source>
</evidence>
<feature type="compositionally biased region" description="Polar residues" evidence="11">
    <location>
        <begin position="159"/>
        <end position="169"/>
    </location>
</feature>
<proteinExistence type="inferred from homology"/>
<evidence type="ECO:0000256" key="7">
    <source>
        <dbReference type="ARBA" id="ARBA00023128"/>
    </source>
</evidence>
<dbReference type="RefSeq" id="XP_016622019.1">
    <property type="nucleotide sequence ID" value="XM_016761681.1"/>
</dbReference>
<name>A0A0D2HWN8_CLAB1</name>
<feature type="compositionally biased region" description="Low complexity" evidence="11">
    <location>
        <begin position="12"/>
        <end position="26"/>
    </location>
</feature>
<dbReference type="Pfam" id="PF01265">
    <property type="entry name" value="Cyto_heme_lyase"/>
    <property type="match status" value="1"/>
</dbReference>
<evidence type="ECO:0000256" key="10">
    <source>
        <dbReference type="RuleBase" id="RU363130"/>
    </source>
</evidence>
<evidence type="ECO:0000256" key="9">
    <source>
        <dbReference type="ARBA" id="ARBA00023239"/>
    </source>
</evidence>
<gene>
    <name evidence="12" type="ORF">Z519_03934</name>
</gene>
<comment type="subcellular location">
    <subcellularLocation>
        <location evidence="1 10">Mitochondrion inner membrane</location>
    </subcellularLocation>
</comment>
<dbReference type="EC" id="4.4.1.17" evidence="10"/>
<protein>
    <recommendedName>
        <fullName evidence="10">Holocytochrome c-type synthase</fullName>
        <ecNumber evidence="10">4.4.1.17</ecNumber>
    </recommendedName>
</protein>
<dbReference type="GO" id="GO:0004408">
    <property type="term" value="F:holocytochrome-c synthase activity"/>
    <property type="evidence" value="ECO:0007669"/>
    <property type="project" value="UniProtKB-EC"/>
</dbReference>
<comment type="function">
    <text evidence="10">Lyase that catalyzes the covalent linking of the heme group to the cytochrome C apoprotein to produce the mature functional cytochrome.</text>
</comment>
<keyword evidence="13" id="KW-1185">Reference proteome</keyword>
<accession>A0A0D2HWN8</accession>
<keyword evidence="6 10" id="KW-0408">Iron</keyword>
<organism evidence="12 13">
    <name type="scientific">Cladophialophora bantiana (strain ATCC 10958 / CBS 173.52 / CDC B-1940 / NIH 8579)</name>
    <name type="common">Xylohypha bantiana</name>
    <dbReference type="NCBI Taxonomy" id="1442370"/>
    <lineage>
        <taxon>Eukaryota</taxon>
        <taxon>Fungi</taxon>
        <taxon>Dikarya</taxon>
        <taxon>Ascomycota</taxon>
        <taxon>Pezizomycotina</taxon>
        <taxon>Eurotiomycetes</taxon>
        <taxon>Chaetothyriomycetidae</taxon>
        <taxon>Chaetothyriales</taxon>
        <taxon>Herpotrichiellaceae</taxon>
        <taxon>Cladophialophora</taxon>
    </lineage>
</organism>
<dbReference type="PANTHER" id="PTHR12743">
    <property type="entry name" value="CYTOCHROME C1 HEME LYASE"/>
    <property type="match status" value="1"/>
</dbReference>
<evidence type="ECO:0000256" key="6">
    <source>
        <dbReference type="ARBA" id="ARBA00023004"/>
    </source>
</evidence>
<dbReference type="PANTHER" id="PTHR12743:SF0">
    <property type="entry name" value="HOLOCYTOCHROME C-TYPE SYNTHASE"/>
    <property type="match status" value="1"/>
</dbReference>